<accession>A0A0C5WB66</accession>
<gene>
    <name evidence="1" type="ORF">AW14_07980</name>
</gene>
<evidence type="ECO:0000313" key="2">
    <source>
        <dbReference type="Proteomes" id="UP000032229"/>
    </source>
</evidence>
<sequence>MRTVITLAIGFWLGRQIYIKYDKQTALKKEEQIKKRLKSFLEDNGLTKSEVKETTEEIIGI</sequence>
<reference evidence="1" key="1">
    <citation type="submission" date="2014-02" db="EMBL/GenBank/DDBJ databases">
        <authorList>
            <person name="Young C.-C."/>
            <person name="Hameed A."/>
            <person name="Huang H.-C."/>
            <person name="Shahina M."/>
        </authorList>
    </citation>
    <scope>NUCLEOTIDE SEQUENCE [LARGE SCALE GENOMIC DNA]</scope>
    <source>
        <strain evidence="1">CC-SAMT-1</strain>
    </source>
</reference>
<dbReference type="KEGG" id="sze:AW14_07980"/>
<dbReference type="AlphaFoldDB" id="A0A0C5WB66"/>
<dbReference type="HOGENOM" id="CLU_2916579_0_0_10"/>
<evidence type="ECO:0000313" key="1">
    <source>
        <dbReference type="EMBL" id="AJR03572.1"/>
    </source>
</evidence>
<dbReference type="RefSeq" id="WP_044638297.1">
    <property type="nucleotide sequence ID" value="NZ_CP007202.1"/>
</dbReference>
<dbReference type="EMBL" id="CP007202">
    <property type="protein sequence ID" value="AJR03572.1"/>
    <property type="molecule type" value="Genomic_DNA"/>
</dbReference>
<keyword evidence="2" id="KW-1185">Reference proteome</keyword>
<protein>
    <submittedName>
        <fullName evidence="1">Uncharacterized protein</fullName>
    </submittedName>
</protein>
<name>A0A0C5WB66_9FLAO</name>
<dbReference type="STRING" id="1454006.AW14_07980"/>
<proteinExistence type="predicted"/>
<dbReference type="OrthoDB" id="1448867at2"/>
<organism evidence="1 2">
    <name type="scientific">Siansivirga zeaxanthinifaciens CC-SAMT-1</name>
    <dbReference type="NCBI Taxonomy" id="1454006"/>
    <lineage>
        <taxon>Bacteria</taxon>
        <taxon>Pseudomonadati</taxon>
        <taxon>Bacteroidota</taxon>
        <taxon>Flavobacteriia</taxon>
        <taxon>Flavobacteriales</taxon>
        <taxon>Flavobacteriaceae</taxon>
        <taxon>Siansivirga</taxon>
    </lineage>
</organism>
<dbReference type="Proteomes" id="UP000032229">
    <property type="component" value="Chromosome"/>
</dbReference>